<evidence type="ECO:0000313" key="5">
    <source>
        <dbReference type="EMBL" id="WOC52065.1"/>
    </source>
</evidence>
<protein>
    <recommendedName>
        <fullName evidence="4">Cold-shock domain-containing protein</fullName>
    </recommendedName>
</protein>
<reference evidence="5" key="1">
    <citation type="submission" date="2023-10" db="EMBL/GenBank/DDBJ databases">
        <title>Characterization and whole genome sequencing of a novel strain of Bergeyella porcorum QD2021 isolated from pig.</title>
        <authorList>
            <person name="Liu G."/>
            <person name="Chen C."/>
            <person name="Han X."/>
        </authorList>
    </citation>
    <scope>NUCLEOTIDE SEQUENCE</scope>
    <source>
        <strain evidence="5">QD2021</strain>
    </source>
</reference>
<dbReference type="PANTHER" id="PTHR23355">
    <property type="entry name" value="RIBONUCLEASE"/>
    <property type="match status" value="1"/>
</dbReference>
<dbReference type="Proteomes" id="UP001432059">
    <property type="component" value="Chromosome"/>
</dbReference>
<evidence type="ECO:0000259" key="4">
    <source>
        <dbReference type="SMART" id="SM00357"/>
    </source>
</evidence>
<dbReference type="EMBL" id="CP136426">
    <property type="protein sequence ID" value="WOC52065.1"/>
    <property type="molecule type" value="Genomic_DNA"/>
</dbReference>
<dbReference type="KEGG" id="bpor:BPO_1418"/>
<evidence type="ECO:0000256" key="1">
    <source>
        <dbReference type="ARBA" id="ARBA00022722"/>
    </source>
</evidence>
<dbReference type="SUPFAM" id="SSF50249">
    <property type="entry name" value="Nucleic acid-binding proteins"/>
    <property type="match status" value="2"/>
</dbReference>
<feature type="domain" description="Cold-shock" evidence="4">
    <location>
        <begin position="89"/>
        <end position="147"/>
    </location>
</feature>
<evidence type="ECO:0000256" key="2">
    <source>
        <dbReference type="ARBA" id="ARBA00022801"/>
    </source>
</evidence>
<dbReference type="Pfam" id="PF08206">
    <property type="entry name" value="OB_RNB"/>
    <property type="match status" value="1"/>
</dbReference>
<dbReference type="GO" id="GO:0003676">
    <property type="term" value="F:nucleic acid binding"/>
    <property type="evidence" value="ECO:0007669"/>
    <property type="project" value="InterPro"/>
</dbReference>
<feature type="domain" description="Cold-shock" evidence="4">
    <location>
        <begin position="155"/>
        <end position="218"/>
    </location>
</feature>
<dbReference type="InterPro" id="IPR040476">
    <property type="entry name" value="CSD2"/>
</dbReference>
<dbReference type="InterPro" id="IPR013223">
    <property type="entry name" value="RNase_B_OB_dom"/>
</dbReference>
<evidence type="ECO:0000256" key="3">
    <source>
        <dbReference type="ARBA" id="ARBA00022839"/>
    </source>
</evidence>
<proteinExistence type="predicted"/>
<keyword evidence="2" id="KW-0378">Hydrolase</keyword>
<name>A0AAU0F1V5_9FLAO</name>
<dbReference type="GO" id="GO:0006402">
    <property type="term" value="P:mRNA catabolic process"/>
    <property type="evidence" value="ECO:0007669"/>
    <property type="project" value="TreeGrafter"/>
</dbReference>
<dbReference type="PANTHER" id="PTHR23355:SF9">
    <property type="entry name" value="DIS3-LIKE EXONUCLEASE 2"/>
    <property type="match status" value="1"/>
</dbReference>
<dbReference type="AlphaFoldDB" id="A0AAU0F1V5"/>
<dbReference type="InterPro" id="IPR011129">
    <property type="entry name" value="CSD"/>
</dbReference>
<dbReference type="RefSeq" id="WP_327983642.1">
    <property type="nucleotide sequence ID" value="NZ_CP136426.1"/>
</dbReference>
<dbReference type="SMART" id="SM00357">
    <property type="entry name" value="CSP"/>
    <property type="match status" value="2"/>
</dbReference>
<accession>A0AAU0F1V5</accession>
<dbReference type="Pfam" id="PF17876">
    <property type="entry name" value="CSD2"/>
    <property type="match status" value="1"/>
</dbReference>
<dbReference type="GO" id="GO:0004527">
    <property type="term" value="F:exonuclease activity"/>
    <property type="evidence" value="ECO:0007669"/>
    <property type="project" value="UniProtKB-KW"/>
</dbReference>
<dbReference type="InterPro" id="IPR012340">
    <property type="entry name" value="NA-bd_OB-fold"/>
</dbReference>
<keyword evidence="3" id="KW-0269">Exonuclease</keyword>
<keyword evidence="1" id="KW-0540">Nuclease</keyword>
<keyword evidence="6" id="KW-1185">Reference proteome</keyword>
<gene>
    <name evidence="5" type="ORF">BPO_1418</name>
</gene>
<organism evidence="5 6">
    <name type="scientific">Bergeyella porcorum</name>
    <dbReference type="NCBI Taxonomy" id="1735111"/>
    <lineage>
        <taxon>Bacteria</taxon>
        <taxon>Pseudomonadati</taxon>
        <taxon>Bacteroidota</taxon>
        <taxon>Flavobacteriia</taxon>
        <taxon>Flavobacteriales</taxon>
        <taxon>Weeksellaceae</taxon>
        <taxon>Bergeyella</taxon>
    </lineage>
</organism>
<sequence>MAKKKKSKYISQKNTHKLNEIGRIILAFMKEKSNKIYNYKQIADGIEYKNPRQREQVIQALHKLKAEDKIKEVEKGKYTVNLEISGTLTGVIDFNQAGNAYVKVEGREDDIFVHSKNVKDAMQGDKVLIITYSYKNKNIEGTVVQVLERNKTEFVGSLEYIAHKGFGFVVSDKKNFNTDIFVKKENFNGAKPNDKVVVKMLGWKKGDKNPEGEIIRVLGSPGEHETEIHSILADYGLPYEFPEEVGARAKNLDTEIREEEVEKA</sequence>
<dbReference type="GO" id="GO:0005829">
    <property type="term" value="C:cytosol"/>
    <property type="evidence" value="ECO:0007669"/>
    <property type="project" value="UniProtKB-ARBA"/>
</dbReference>
<dbReference type="Gene3D" id="2.40.50.140">
    <property type="entry name" value="Nucleic acid-binding proteins"/>
    <property type="match status" value="2"/>
</dbReference>
<evidence type="ECO:0000313" key="6">
    <source>
        <dbReference type="Proteomes" id="UP001432059"/>
    </source>
</evidence>
<dbReference type="InterPro" id="IPR050180">
    <property type="entry name" value="RNR_Ribonuclease"/>
</dbReference>